<keyword evidence="4" id="KW-0804">Transcription</keyword>
<name>A0ABW1FRM7_9ACTN</name>
<dbReference type="InterPro" id="IPR050109">
    <property type="entry name" value="HTH-type_TetR-like_transc_reg"/>
</dbReference>
<dbReference type="InterPro" id="IPR009057">
    <property type="entry name" value="Homeodomain-like_sf"/>
</dbReference>
<dbReference type="RefSeq" id="WP_345078390.1">
    <property type="nucleotide sequence ID" value="NZ_BAAAWG010000002.1"/>
</dbReference>
<keyword evidence="8" id="KW-1185">Reference proteome</keyword>
<evidence type="ECO:0000256" key="2">
    <source>
        <dbReference type="ARBA" id="ARBA00023015"/>
    </source>
</evidence>
<dbReference type="Pfam" id="PF13977">
    <property type="entry name" value="TetR_C_6"/>
    <property type="match status" value="1"/>
</dbReference>
<dbReference type="InterPro" id="IPR039538">
    <property type="entry name" value="BetI_C"/>
</dbReference>
<dbReference type="PRINTS" id="PR00455">
    <property type="entry name" value="HTHTETR"/>
</dbReference>
<reference evidence="8" key="1">
    <citation type="journal article" date="2019" name="Int. J. Syst. Evol. Microbiol.">
        <title>The Global Catalogue of Microorganisms (GCM) 10K type strain sequencing project: providing services to taxonomists for standard genome sequencing and annotation.</title>
        <authorList>
            <consortium name="The Broad Institute Genomics Platform"/>
            <consortium name="The Broad Institute Genome Sequencing Center for Infectious Disease"/>
            <person name="Wu L."/>
            <person name="Ma J."/>
        </authorList>
    </citation>
    <scope>NUCLEOTIDE SEQUENCE [LARGE SCALE GENOMIC DNA]</scope>
    <source>
        <strain evidence="8">CGMCC 1.15809</strain>
    </source>
</reference>
<dbReference type="InterPro" id="IPR036271">
    <property type="entry name" value="Tet_transcr_reg_TetR-rel_C_sf"/>
</dbReference>
<evidence type="ECO:0000256" key="3">
    <source>
        <dbReference type="ARBA" id="ARBA00023125"/>
    </source>
</evidence>
<dbReference type="InterPro" id="IPR001647">
    <property type="entry name" value="HTH_TetR"/>
</dbReference>
<accession>A0ABW1FRM7</accession>
<comment type="caution">
    <text evidence="7">The sequence shown here is derived from an EMBL/GenBank/DDBJ whole genome shotgun (WGS) entry which is preliminary data.</text>
</comment>
<evidence type="ECO:0000313" key="8">
    <source>
        <dbReference type="Proteomes" id="UP001596241"/>
    </source>
</evidence>
<dbReference type="SUPFAM" id="SSF48498">
    <property type="entry name" value="Tetracyclin repressor-like, C-terminal domain"/>
    <property type="match status" value="1"/>
</dbReference>
<feature type="domain" description="HTH tetR-type" evidence="6">
    <location>
        <begin position="1"/>
        <end position="61"/>
    </location>
</feature>
<feature type="DNA-binding region" description="H-T-H motif" evidence="5">
    <location>
        <begin position="24"/>
        <end position="43"/>
    </location>
</feature>
<sequence length="187" mass="19581">MGTRDDLLQAAKQCLAERGYARTTVRDIVAASGANLAAINYHFRSRDALLNLAMVESVGEAMRELLAAPADGEADGARARLEKFWAELVGSFGTDRALWAANIEALAQALHSPEVRAPMAEGQHRARGELAGLLGPKGDADAGAVIVTLLNGLLVQWMVDPERAPTGAQLTAGVLALADALKADEGA</sequence>
<dbReference type="Gene3D" id="1.10.357.10">
    <property type="entry name" value="Tetracycline Repressor, domain 2"/>
    <property type="match status" value="1"/>
</dbReference>
<organism evidence="7 8">
    <name type="scientific">Streptomyces ramulosus</name>
    <dbReference type="NCBI Taxonomy" id="47762"/>
    <lineage>
        <taxon>Bacteria</taxon>
        <taxon>Bacillati</taxon>
        <taxon>Actinomycetota</taxon>
        <taxon>Actinomycetes</taxon>
        <taxon>Kitasatosporales</taxon>
        <taxon>Streptomycetaceae</taxon>
        <taxon>Streptomyces</taxon>
    </lineage>
</organism>
<dbReference type="SUPFAM" id="SSF46689">
    <property type="entry name" value="Homeodomain-like"/>
    <property type="match status" value="1"/>
</dbReference>
<keyword evidence="3 5" id="KW-0238">DNA-binding</keyword>
<gene>
    <name evidence="7" type="ORF">ACFP3M_24175</name>
</gene>
<dbReference type="Proteomes" id="UP001596241">
    <property type="component" value="Unassembled WGS sequence"/>
</dbReference>
<evidence type="ECO:0000256" key="4">
    <source>
        <dbReference type="ARBA" id="ARBA00023163"/>
    </source>
</evidence>
<dbReference type="PANTHER" id="PTHR30055">
    <property type="entry name" value="HTH-TYPE TRANSCRIPTIONAL REGULATOR RUTR"/>
    <property type="match status" value="1"/>
</dbReference>
<evidence type="ECO:0000259" key="6">
    <source>
        <dbReference type="PROSITE" id="PS50977"/>
    </source>
</evidence>
<keyword evidence="2" id="KW-0805">Transcription regulation</keyword>
<evidence type="ECO:0000256" key="5">
    <source>
        <dbReference type="PROSITE-ProRule" id="PRU00335"/>
    </source>
</evidence>
<dbReference type="EMBL" id="JBHSPW010000012">
    <property type="protein sequence ID" value="MFC5895894.1"/>
    <property type="molecule type" value="Genomic_DNA"/>
</dbReference>
<evidence type="ECO:0000313" key="7">
    <source>
        <dbReference type="EMBL" id="MFC5895894.1"/>
    </source>
</evidence>
<dbReference type="Pfam" id="PF00440">
    <property type="entry name" value="TetR_N"/>
    <property type="match status" value="1"/>
</dbReference>
<evidence type="ECO:0000256" key="1">
    <source>
        <dbReference type="ARBA" id="ARBA00022491"/>
    </source>
</evidence>
<proteinExistence type="predicted"/>
<dbReference type="PANTHER" id="PTHR30055:SF219">
    <property type="entry name" value="TRANSCRIPTIONAL REGULATORY PROTEIN"/>
    <property type="match status" value="1"/>
</dbReference>
<keyword evidence="1" id="KW-0678">Repressor</keyword>
<protein>
    <submittedName>
        <fullName evidence="7">TetR/AcrR family transcriptional regulator</fullName>
    </submittedName>
</protein>
<dbReference type="PROSITE" id="PS50977">
    <property type="entry name" value="HTH_TETR_2"/>
    <property type="match status" value="1"/>
</dbReference>